<dbReference type="Proteomes" id="UP000887574">
    <property type="component" value="Unplaced"/>
</dbReference>
<organism evidence="10 11">
    <name type="scientific">Ditylenchus dipsaci</name>
    <dbReference type="NCBI Taxonomy" id="166011"/>
    <lineage>
        <taxon>Eukaryota</taxon>
        <taxon>Metazoa</taxon>
        <taxon>Ecdysozoa</taxon>
        <taxon>Nematoda</taxon>
        <taxon>Chromadorea</taxon>
        <taxon>Rhabditida</taxon>
        <taxon>Tylenchina</taxon>
        <taxon>Tylenchomorpha</taxon>
        <taxon>Sphaerularioidea</taxon>
        <taxon>Anguinidae</taxon>
        <taxon>Anguininae</taxon>
        <taxon>Ditylenchus</taxon>
    </lineage>
</organism>
<feature type="compositionally biased region" description="Basic and acidic residues" evidence="8">
    <location>
        <begin position="128"/>
        <end position="142"/>
    </location>
</feature>
<dbReference type="InterPro" id="IPR000668">
    <property type="entry name" value="Peptidase_C1A_C"/>
</dbReference>
<dbReference type="GO" id="GO:0003676">
    <property type="term" value="F:nucleic acid binding"/>
    <property type="evidence" value="ECO:0007669"/>
    <property type="project" value="InterPro"/>
</dbReference>
<comment type="similarity">
    <text evidence="2">Belongs to the VPS54 family.</text>
</comment>
<evidence type="ECO:0000256" key="5">
    <source>
        <dbReference type="ARBA" id="ARBA00022927"/>
    </source>
</evidence>
<evidence type="ECO:0000256" key="6">
    <source>
        <dbReference type="ARBA" id="ARBA00023034"/>
    </source>
</evidence>
<dbReference type="Gene3D" id="6.10.250.860">
    <property type="match status" value="1"/>
</dbReference>
<dbReference type="GO" id="GO:0006508">
    <property type="term" value="P:proteolysis"/>
    <property type="evidence" value="ECO:0007669"/>
    <property type="project" value="InterPro"/>
</dbReference>
<dbReference type="Pfam" id="PF10475">
    <property type="entry name" value="Vps54_N"/>
    <property type="match status" value="1"/>
</dbReference>
<keyword evidence="4" id="KW-0813">Transport</keyword>
<dbReference type="Pfam" id="PF07928">
    <property type="entry name" value="Vps54"/>
    <property type="match status" value="1"/>
</dbReference>
<keyword evidence="7" id="KW-0175">Coiled coil</keyword>
<proteinExistence type="inferred from homology"/>
<dbReference type="PANTHER" id="PTHR12965">
    <property type="entry name" value="VACUOLAR PROTEIN SORTING 54"/>
    <property type="match status" value="1"/>
</dbReference>
<reference evidence="11" key="1">
    <citation type="submission" date="2022-11" db="UniProtKB">
        <authorList>
            <consortium name="WormBaseParasite"/>
        </authorList>
    </citation>
    <scope>IDENTIFICATION</scope>
</reference>
<comment type="subcellular location">
    <subcellularLocation>
        <location evidence="1">Golgi apparatus</location>
        <location evidence="1">trans-Golgi network</location>
    </subcellularLocation>
</comment>
<dbReference type="GO" id="GO:0008234">
    <property type="term" value="F:cysteine-type peptidase activity"/>
    <property type="evidence" value="ECO:0007669"/>
    <property type="project" value="InterPro"/>
</dbReference>
<evidence type="ECO:0000256" key="3">
    <source>
        <dbReference type="ARBA" id="ARBA00017665"/>
    </source>
</evidence>
<feature type="compositionally biased region" description="Basic and acidic residues" evidence="8">
    <location>
        <begin position="536"/>
        <end position="549"/>
    </location>
</feature>
<dbReference type="PANTHER" id="PTHR12965:SF0">
    <property type="entry name" value="VACUOLAR PROTEIN SORTING-ASSOCIATED PROTEIN 54"/>
    <property type="match status" value="1"/>
</dbReference>
<dbReference type="InterPro" id="IPR038765">
    <property type="entry name" value="Papain-like_cys_pep_sf"/>
</dbReference>
<evidence type="ECO:0000256" key="7">
    <source>
        <dbReference type="ARBA" id="ARBA00023054"/>
    </source>
</evidence>
<dbReference type="InterPro" id="IPR019515">
    <property type="entry name" value="VPS54_N"/>
</dbReference>
<dbReference type="GO" id="GO:0005829">
    <property type="term" value="C:cytosol"/>
    <property type="evidence" value="ECO:0007669"/>
    <property type="project" value="GOC"/>
</dbReference>
<dbReference type="WBParaSite" id="jg14816">
    <property type="protein sequence ID" value="jg14816"/>
    <property type="gene ID" value="jg14816"/>
</dbReference>
<keyword evidence="5" id="KW-0653">Protein transport</keyword>
<accession>A0A915D155</accession>
<dbReference type="InterPro" id="IPR036397">
    <property type="entry name" value="RNaseH_sf"/>
</dbReference>
<evidence type="ECO:0000259" key="9">
    <source>
        <dbReference type="SMART" id="SM00645"/>
    </source>
</evidence>
<feature type="region of interest" description="Disordered" evidence="8">
    <location>
        <begin position="678"/>
        <end position="700"/>
    </location>
</feature>
<dbReference type="SMART" id="SM00645">
    <property type="entry name" value="Pept_C1"/>
    <property type="match status" value="1"/>
</dbReference>
<dbReference type="GO" id="GO:0006896">
    <property type="term" value="P:Golgi to vacuole transport"/>
    <property type="evidence" value="ECO:0007669"/>
    <property type="project" value="TreeGrafter"/>
</dbReference>
<dbReference type="GO" id="GO:0000938">
    <property type="term" value="C:GARP complex"/>
    <property type="evidence" value="ECO:0007669"/>
    <property type="project" value="InterPro"/>
</dbReference>
<dbReference type="InterPro" id="IPR039745">
    <property type="entry name" value="Vps54"/>
</dbReference>
<protein>
    <recommendedName>
        <fullName evidence="3">Vacuolar protein sorting-associated protein 54</fullName>
    </recommendedName>
</protein>
<evidence type="ECO:0000313" key="10">
    <source>
        <dbReference type="Proteomes" id="UP000887574"/>
    </source>
</evidence>
<dbReference type="GO" id="GO:0015031">
    <property type="term" value="P:protein transport"/>
    <property type="evidence" value="ECO:0007669"/>
    <property type="project" value="UniProtKB-KW"/>
</dbReference>
<feature type="region of interest" description="Disordered" evidence="8">
    <location>
        <begin position="536"/>
        <end position="579"/>
    </location>
</feature>
<feature type="compositionally biased region" description="Polar residues" evidence="8">
    <location>
        <begin position="691"/>
        <end position="700"/>
    </location>
</feature>
<feature type="region of interest" description="Disordered" evidence="8">
    <location>
        <begin position="468"/>
        <end position="508"/>
    </location>
</feature>
<evidence type="ECO:0000256" key="1">
    <source>
        <dbReference type="ARBA" id="ARBA00004601"/>
    </source>
</evidence>
<keyword evidence="10" id="KW-1185">Reference proteome</keyword>
<dbReference type="Gene3D" id="3.30.420.10">
    <property type="entry name" value="Ribonuclease H-like superfamily/Ribonuclease H"/>
    <property type="match status" value="1"/>
</dbReference>
<feature type="compositionally biased region" description="Low complexity" evidence="8">
    <location>
        <begin position="145"/>
        <end position="157"/>
    </location>
</feature>
<dbReference type="InterPro" id="IPR012501">
    <property type="entry name" value="Vps54_C"/>
</dbReference>
<evidence type="ECO:0000256" key="2">
    <source>
        <dbReference type="ARBA" id="ARBA00009150"/>
    </source>
</evidence>
<dbReference type="GO" id="GO:0019905">
    <property type="term" value="F:syntaxin binding"/>
    <property type="evidence" value="ECO:0007669"/>
    <property type="project" value="TreeGrafter"/>
</dbReference>
<feature type="domain" description="Peptidase C1A papain C-terminal" evidence="9">
    <location>
        <begin position="1487"/>
        <end position="1697"/>
    </location>
</feature>
<dbReference type="Gene3D" id="3.90.70.10">
    <property type="entry name" value="Cysteine proteinases"/>
    <property type="match status" value="1"/>
</dbReference>
<evidence type="ECO:0000256" key="8">
    <source>
        <dbReference type="SAM" id="MobiDB-lite"/>
    </source>
</evidence>
<name>A0A915D155_9BILA</name>
<evidence type="ECO:0000256" key="4">
    <source>
        <dbReference type="ARBA" id="ARBA00022448"/>
    </source>
</evidence>
<dbReference type="Pfam" id="PF00112">
    <property type="entry name" value="Peptidase_C1"/>
    <property type="match status" value="1"/>
</dbReference>
<dbReference type="SUPFAM" id="SSF54001">
    <property type="entry name" value="Cysteine proteinases"/>
    <property type="match status" value="1"/>
</dbReference>
<dbReference type="GO" id="GO:0042147">
    <property type="term" value="P:retrograde transport, endosome to Golgi"/>
    <property type="evidence" value="ECO:0007669"/>
    <property type="project" value="InterPro"/>
</dbReference>
<feature type="region of interest" description="Disordered" evidence="8">
    <location>
        <begin position="128"/>
        <end position="162"/>
    </location>
</feature>
<sequence length="1704" mass="193296">MQSRPTYLYPNLSSVLSDPGRSRSEVASFFTRHWGEHFVPKTNIPLTAQLPKITDAHFLHYLSTTAKKHRQYLKARRALRKAISRHAEETSIDPEEVPTIFFSADFRFNNVYFFESVFLEPRPDEKDRLVSEHERKNADRKTPKLLSSSTRTDSLTSVQSLQGQTPVEAAGGRLFRPYKPLHNRLEWYMDTIGILLNHQLECKSEEFWRTVNSYSVLHGELEAAIEKARLVRKNLKITDQKIYEKSQKMVQLYHSKRNRELLLRKLNDIACLRDAQNTVQMLLNQNDFPKALECIETAQEVLNSDLKGVLCFRHLSNQLQELNKFIGKLLQEEFISLIQREFKKPIEKESESCYQEGQLHPVILGLLRCKEYRFITVLKSEIVEAVKNTVRQIVKGRIVECESNLADFDPSLGNLAEQITRMTLTQWVDTLSAVLRSLYLLCCRVMSIQELIIENLLFMEELRAKNRSASPKPPSLSANNNNNNGEQQLEDEFSESTSSAIQMLPRRTPSQASIHSVASALSLPIFASNHTAYDPDIHGPKGRYSKSEEVSLAAAEDSNDDGAETPTNEENPDRHLSPFGDRIIREEEKSMVSTRFSSATGNPSSSLNVKCFDFNQFKLVAPLLLEHTIVAAEERACKLIVARSKGGLLEKCSPETFKEVSEMVQSFVDQCRKISSNSTSTLKNESEERSTPSIQPVSVRSPLQSAMQQQTIKYLSKFHERKRQKLGNILDSEQWRQIDLPPIFQQLIDEYSRSGVLREVVQNTFSTDSEVEYVSSKASTCSNDTSVMTHNDYVVLGKEKFIVVGTALLLLRILAQYCSLLETFPQCVSELLLNVVEVLKSFNSRTCQLILGAGALQMVGLKTISVKHLALASRSLQLIAKFIPVIRKDFSNQLPIDKQNTLRYFDNILKDFTDHIDEIDNKLLMVIDNHLIGALTEWKVDDKGGEKTPTPAFQHIVKQIGKFYSGYSAIMPPNASTVGLFRRFEETGSNKNRIGQGRPRSARDDENVAAAAIAITAEPSTKFNSTRKLGKKMAISRDSAHRILVEDLGLKPYKMLSRQELGLAHIIKRLQRCRGMRRRFANGRHRNVVFTDEKIFTIEQAHNKQNDRVWMKELPAIEERLVTHEQHPQQRFASTEKCLSSSLIPTSVTIRRIIVRGSSGTQSSLGQKSSSVRNSGLFNRLSLLVPGFYEVCLVSGRCSDAYGNSHTGLAQKKFSELYRQNEWPPRSPDLNPLDFSIWSILEDRVCIKPHSNLESLKRALLVEWDKIEIDTVNKIAILHRIHANFKIYLKQHLQARGITPHNSLAYGMANQDFAYYVENMKAFPDCQSFPEDTLSELAFAKFHYSQSSSLRNRLFSGRNGRSSKASQLKMDNIVKISLFEMPKEIENSVTSNQKLTKAVEPLIKQLEFDPSTSEQRLISYSVIDLEDTSLADESTEKLENNSGEGQVAPAAVRPFKINKSASLQKWQDFERRTYPRTYEFPGFEASLPREWDWRDVNGVNYCSPTRNQHIPVYCGSCWVFGSLGALNDRFNVARKNKWPMTMLSPQEIIDCNGKGSCQGGEVGNVYDHAKNNGLVEEGCNNYKAVNGKCDQFTRCGTCWPDNCYGIQNYTRYYIKDYGKLAGRENMMSEIHNRGPIACSIGPLRSLICTTLAEFTKNMGIIRPTTSTGLCETLGEKLGNGRGDMLNLGIERDCYFADPDTSNLD</sequence>
<keyword evidence="6" id="KW-0333">Golgi apparatus</keyword>
<evidence type="ECO:0000313" key="11">
    <source>
        <dbReference type="WBParaSite" id="jg14816"/>
    </source>
</evidence>